<dbReference type="InterPro" id="IPR029060">
    <property type="entry name" value="PIN-like_dom_sf"/>
</dbReference>
<sequence length="534" mass="59077">MGVPRLRQLLEPYAEHVDLKDRDLVIDGPGLAYHILWYDRKPVSSLFSRPSYSELGEAAVKWLNKLSQSGAKVVAIYFDGYLPSAKEPERKRRLLDMSNGLRTYFSLHPSGVPRTGPSNTKQPGIKKLPTPSFLVPAVLEALCASEKYAPVTKLVPGEADIFCARHVHSSRGMIITSDSDLLAHDLGREGSVTFFPSIQFDSHARKVKATVSEYSPWRICERLSIPHEKGLSPIAFQVSIDPQVSLQRAIQLAKQQANSETSVPEHAAFVGQYLSPEIMEDVSLAPISGRLLDPRISELMLKFLLSDRTDAVEAEDSANQDKLEVPMYLPFLADSPSRTSAWELCVELVGNLGKIRACVTDPRLQWTMLAISQEIKWSEEHGKNSTLSLDMLQAEANGTLDVGSWDFVHLHAEVQGAYYSLRMIQQVCEFVSRDHSPSDNLARLQTEIGCLSLLDGLPSISDFATLFGMIRASVSLSKLVMTLELGEEVAGKVQSIINPKEKKRKRQARSDGQKDSPVKTGRPSNNPFELLGGG</sequence>
<gene>
    <name evidence="4" type="ORF">NKR19_g8924</name>
</gene>
<proteinExistence type="inferred from homology"/>
<dbReference type="EMBL" id="JANBVN010000195">
    <property type="protein sequence ID" value="KAJ9133760.1"/>
    <property type="molecule type" value="Genomic_DNA"/>
</dbReference>
<comment type="similarity">
    <text evidence="1">Belongs to the asteroid family.</text>
</comment>
<dbReference type="InterPro" id="IPR026832">
    <property type="entry name" value="Asteroid"/>
</dbReference>
<feature type="domain" description="Asteroid" evidence="3">
    <location>
        <begin position="131"/>
        <end position="343"/>
    </location>
</feature>
<dbReference type="Proteomes" id="UP001174691">
    <property type="component" value="Unassembled WGS sequence"/>
</dbReference>
<evidence type="ECO:0000256" key="1">
    <source>
        <dbReference type="ARBA" id="ARBA00007398"/>
    </source>
</evidence>
<dbReference type="InterPro" id="IPR039436">
    <property type="entry name" value="Asteroid_dom"/>
</dbReference>
<keyword evidence="5" id="KW-1185">Reference proteome</keyword>
<evidence type="ECO:0000313" key="4">
    <source>
        <dbReference type="EMBL" id="KAJ9133760.1"/>
    </source>
</evidence>
<comment type="caution">
    <text evidence="4">The sequence shown here is derived from an EMBL/GenBank/DDBJ whole genome shotgun (WGS) entry which is preliminary data.</text>
</comment>
<accession>A0AA38R2Q2</accession>
<feature type="region of interest" description="Disordered" evidence="2">
    <location>
        <begin position="497"/>
        <end position="534"/>
    </location>
</feature>
<protein>
    <recommendedName>
        <fullName evidence="3">Asteroid domain-containing protein</fullName>
    </recommendedName>
</protein>
<dbReference type="Gene3D" id="3.40.50.1010">
    <property type="entry name" value="5'-nuclease"/>
    <property type="match status" value="1"/>
</dbReference>
<dbReference type="PANTHER" id="PTHR15665:SF1">
    <property type="entry name" value="PROTEIN ASTEROID HOMOLOG 1"/>
    <property type="match status" value="1"/>
</dbReference>
<reference evidence="4" key="1">
    <citation type="submission" date="2022-07" db="EMBL/GenBank/DDBJ databases">
        <title>Fungi with potential for degradation of polypropylene.</title>
        <authorList>
            <person name="Gostincar C."/>
        </authorList>
    </citation>
    <scope>NUCLEOTIDE SEQUENCE</scope>
    <source>
        <strain evidence="4">EXF-13287</strain>
    </source>
</reference>
<feature type="compositionally biased region" description="Basic and acidic residues" evidence="2">
    <location>
        <begin position="508"/>
        <end position="517"/>
    </location>
</feature>
<evidence type="ECO:0000259" key="3">
    <source>
        <dbReference type="Pfam" id="PF12813"/>
    </source>
</evidence>
<evidence type="ECO:0000313" key="5">
    <source>
        <dbReference type="Proteomes" id="UP001174691"/>
    </source>
</evidence>
<name>A0AA38R2Q2_9PEZI</name>
<organism evidence="4 5">
    <name type="scientific">Coniochaeta hoffmannii</name>
    <dbReference type="NCBI Taxonomy" id="91930"/>
    <lineage>
        <taxon>Eukaryota</taxon>
        <taxon>Fungi</taxon>
        <taxon>Dikarya</taxon>
        <taxon>Ascomycota</taxon>
        <taxon>Pezizomycotina</taxon>
        <taxon>Sordariomycetes</taxon>
        <taxon>Sordariomycetidae</taxon>
        <taxon>Coniochaetales</taxon>
        <taxon>Coniochaetaceae</taxon>
        <taxon>Coniochaeta</taxon>
    </lineage>
</organism>
<dbReference type="PANTHER" id="PTHR15665">
    <property type="entry name" value="ASTEROID PROTEIN"/>
    <property type="match status" value="1"/>
</dbReference>
<evidence type="ECO:0000256" key="2">
    <source>
        <dbReference type="SAM" id="MobiDB-lite"/>
    </source>
</evidence>
<dbReference type="SUPFAM" id="SSF88723">
    <property type="entry name" value="PIN domain-like"/>
    <property type="match status" value="1"/>
</dbReference>
<dbReference type="AlphaFoldDB" id="A0AA38R2Q2"/>
<dbReference type="Pfam" id="PF12813">
    <property type="entry name" value="XPG_I_2"/>
    <property type="match status" value="1"/>
</dbReference>